<dbReference type="InterPro" id="IPR006578">
    <property type="entry name" value="MADF-dom"/>
</dbReference>
<feature type="compositionally biased region" description="Pro residues" evidence="1">
    <location>
        <begin position="62"/>
        <end position="75"/>
    </location>
</feature>
<feature type="region of interest" description="Disordered" evidence="1">
    <location>
        <begin position="48"/>
        <end position="160"/>
    </location>
</feature>
<evidence type="ECO:0000313" key="3">
    <source>
        <dbReference type="EnsemblMetazoa" id="Aqu2.1.44481_001"/>
    </source>
</evidence>
<proteinExistence type="predicted"/>
<dbReference type="InParanoid" id="A0A1X7VX65"/>
<organism evidence="3">
    <name type="scientific">Amphimedon queenslandica</name>
    <name type="common">Sponge</name>
    <dbReference type="NCBI Taxonomy" id="400682"/>
    <lineage>
        <taxon>Eukaryota</taxon>
        <taxon>Metazoa</taxon>
        <taxon>Porifera</taxon>
        <taxon>Demospongiae</taxon>
        <taxon>Heteroscleromorpha</taxon>
        <taxon>Haplosclerida</taxon>
        <taxon>Niphatidae</taxon>
        <taxon>Amphimedon</taxon>
    </lineage>
</organism>
<protein>
    <recommendedName>
        <fullName evidence="2">MADF domain-containing protein</fullName>
    </recommendedName>
</protein>
<feature type="compositionally biased region" description="Pro residues" evidence="1">
    <location>
        <begin position="94"/>
        <end position="108"/>
    </location>
</feature>
<reference evidence="3" key="1">
    <citation type="submission" date="2017-05" db="UniProtKB">
        <authorList>
            <consortium name="EnsemblMetazoa"/>
        </authorList>
    </citation>
    <scope>IDENTIFICATION</scope>
</reference>
<feature type="compositionally biased region" description="Low complexity" evidence="1">
    <location>
        <begin position="113"/>
        <end position="129"/>
    </location>
</feature>
<name>A0A1X7VX65_AMPQE</name>
<evidence type="ECO:0000259" key="2">
    <source>
        <dbReference type="Pfam" id="PF10545"/>
    </source>
</evidence>
<accession>A0A1X7VX65</accession>
<sequence>MEDEKLVELVRSFPCLWNVQIKWYRDIIVKENIWNEISSQFMDYDENDGVPPLPVAGDRGLPSPPPGGPPPPPALPAVAGGLPPPAPQVAGDGGPPPPPPGSPPPPPALLAVATSSTTTSWRWRASTTTFRRPATTNSITGNSLRPATSTTTSNSDPFTWKPATSCSSNWNGSSAAAETKHHLATSPSESSNYYADMKHLQLKTGPSSSVKAQLMKELP</sequence>
<evidence type="ECO:0000256" key="1">
    <source>
        <dbReference type="SAM" id="MobiDB-lite"/>
    </source>
</evidence>
<feature type="compositionally biased region" description="Polar residues" evidence="1">
    <location>
        <begin position="134"/>
        <end position="160"/>
    </location>
</feature>
<dbReference type="EnsemblMetazoa" id="Aqu2.1.44481_001">
    <property type="protein sequence ID" value="Aqu2.1.44481_001"/>
    <property type="gene ID" value="Aqu2.1.44481"/>
</dbReference>
<dbReference type="AlphaFoldDB" id="A0A1X7VX65"/>
<feature type="domain" description="MADF" evidence="2">
    <location>
        <begin position="6"/>
        <end position="42"/>
    </location>
</feature>
<dbReference type="Pfam" id="PF10545">
    <property type="entry name" value="MADF_DNA_bdg"/>
    <property type="match status" value="1"/>
</dbReference>